<proteinExistence type="predicted"/>
<organism evidence="2 3">
    <name type="scientific">Acorus gramineus</name>
    <name type="common">Dwarf sweet flag</name>
    <dbReference type="NCBI Taxonomy" id="55184"/>
    <lineage>
        <taxon>Eukaryota</taxon>
        <taxon>Viridiplantae</taxon>
        <taxon>Streptophyta</taxon>
        <taxon>Embryophyta</taxon>
        <taxon>Tracheophyta</taxon>
        <taxon>Spermatophyta</taxon>
        <taxon>Magnoliopsida</taxon>
        <taxon>Liliopsida</taxon>
        <taxon>Acoraceae</taxon>
        <taxon>Acorus</taxon>
    </lineage>
</organism>
<dbReference type="InterPro" id="IPR056777">
    <property type="entry name" value="Ycf2_N"/>
</dbReference>
<dbReference type="EMBL" id="JAUJYN010000012">
    <property type="protein sequence ID" value="KAK1259820.1"/>
    <property type="molecule type" value="Genomic_DNA"/>
</dbReference>
<comment type="caution">
    <text evidence="2">The sequence shown here is derived from an EMBL/GenBank/DDBJ whole genome shotgun (WGS) entry which is preliminary data.</text>
</comment>
<feature type="domain" description="Ycf2 N-terminal" evidence="1">
    <location>
        <begin position="1"/>
        <end position="73"/>
    </location>
</feature>
<gene>
    <name evidence="2" type="ORF">QJS04_geneDACA005608</name>
</gene>
<evidence type="ECO:0000313" key="3">
    <source>
        <dbReference type="Proteomes" id="UP001179952"/>
    </source>
</evidence>
<reference evidence="2" key="1">
    <citation type="journal article" date="2023" name="Nat. Commun.">
        <title>Diploid and tetraploid genomes of Acorus and the evolution of monocots.</title>
        <authorList>
            <person name="Ma L."/>
            <person name="Liu K.W."/>
            <person name="Li Z."/>
            <person name="Hsiao Y.Y."/>
            <person name="Qi Y."/>
            <person name="Fu T."/>
            <person name="Tang G.D."/>
            <person name="Zhang D."/>
            <person name="Sun W.H."/>
            <person name="Liu D.K."/>
            <person name="Li Y."/>
            <person name="Chen G.Z."/>
            <person name="Liu X.D."/>
            <person name="Liao X.Y."/>
            <person name="Jiang Y.T."/>
            <person name="Yu X."/>
            <person name="Hao Y."/>
            <person name="Huang J."/>
            <person name="Zhao X.W."/>
            <person name="Ke S."/>
            <person name="Chen Y.Y."/>
            <person name="Wu W.L."/>
            <person name="Hsu J.L."/>
            <person name="Lin Y.F."/>
            <person name="Huang M.D."/>
            <person name="Li C.Y."/>
            <person name="Huang L."/>
            <person name="Wang Z.W."/>
            <person name="Zhao X."/>
            <person name="Zhong W.Y."/>
            <person name="Peng D.H."/>
            <person name="Ahmad S."/>
            <person name="Lan S."/>
            <person name="Zhang J.S."/>
            <person name="Tsai W.C."/>
            <person name="Van de Peer Y."/>
            <person name="Liu Z.J."/>
        </authorList>
    </citation>
    <scope>NUCLEOTIDE SEQUENCE</scope>
    <source>
        <strain evidence="2">SCP</strain>
    </source>
</reference>
<name>A0AAV9A709_ACOGR</name>
<evidence type="ECO:0000259" key="1">
    <source>
        <dbReference type="Pfam" id="PF05695"/>
    </source>
</evidence>
<sequence length="77" mass="9816">MKRQQFRFWIFELREISREIKKSPHFLDSWTKFDSVRYFIHIFFPPRTFDETLYIYYLDRTRSRLLLKKKSQSIYII</sequence>
<reference evidence="2" key="2">
    <citation type="submission" date="2023-06" db="EMBL/GenBank/DDBJ databases">
        <authorList>
            <person name="Ma L."/>
            <person name="Liu K.-W."/>
            <person name="Li Z."/>
            <person name="Hsiao Y.-Y."/>
            <person name="Qi Y."/>
            <person name="Fu T."/>
            <person name="Tang G."/>
            <person name="Zhang D."/>
            <person name="Sun W.-H."/>
            <person name="Liu D.-K."/>
            <person name="Li Y."/>
            <person name="Chen G.-Z."/>
            <person name="Liu X.-D."/>
            <person name="Liao X.-Y."/>
            <person name="Jiang Y.-T."/>
            <person name="Yu X."/>
            <person name="Hao Y."/>
            <person name="Huang J."/>
            <person name="Zhao X.-W."/>
            <person name="Ke S."/>
            <person name="Chen Y.-Y."/>
            <person name="Wu W.-L."/>
            <person name="Hsu J.-L."/>
            <person name="Lin Y.-F."/>
            <person name="Huang M.-D."/>
            <person name="Li C.-Y."/>
            <person name="Huang L."/>
            <person name="Wang Z.-W."/>
            <person name="Zhao X."/>
            <person name="Zhong W.-Y."/>
            <person name="Peng D.-H."/>
            <person name="Ahmad S."/>
            <person name="Lan S."/>
            <person name="Zhang J.-S."/>
            <person name="Tsai W.-C."/>
            <person name="Van De Peer Y."/>
            <person name="Liu Z.-J."/>
        </authorList>
    </citation>
    <scope>NUCLEOTIDE SEQUENCE</scope>
    <source>
        <strain evidence="2">SCP</strain>
        <tissue evidence="2">Leaves</tissue>
    </source>
</reference>
<accession>A0AAV9A709</accession>
<keyword evidence="3" id="KW-1185">Reference proteome</keyword>
<dbReference type="AlphaFoldDB" id="A0AAV9A709"/>
<evidence type="ECO:0000313" key="2">
    <source>
        <dbReference type="EMBL" id="KAK1259820.1"/>
    </source>
</evidence>
<dbReference type="Proteomes" id="UP001179952">
    <property type="component" value="Unassembled WGS sequence"/>
</dbReference>
<dbReference type="Pfam" id="PF05695">
    <property type="entry name" value="Ycf2"/>
    <property type="match status" value="1"/>
</dbReference>
<protein>
    <submittedName>
        <fullName evidence="2">Protein ycf2</fullName>
    </submittedName>
</protein>